<organism evidence="1">
    <name type="scientific">Squirrelpox virus</name>
    <dbReference type="NCBI Taxonomy" id="240426"/>
    <lineage>
        <taxon>Viruses</taxon>
        <taxon>Varidnaviria</taxon>
        <taxon>Bamfordvirae</taxon>
        <taxon>Nucleocytoviricota</taxon>
        <taxon>Pokkesviricetes</taxon>
        <taxon>Chitovirales</taxon>
        <taxon>Poxviridae</taxon>
        <taxon>Chordopoxvirinae</taxon>
        <taxon>Sciuripoxvirus</taxon>
        <taxon>Sciuripoxvirus squirrelpox</taxon>
    </lineage>
</organism>
<proteinExistence type="predicted"/>
<reference evidence="1" key="1">
    <citation type="submission" date="2003-07" db="EMBL/GenBank/DDBJ databases">
        <title>A novel poxvirus lethal to red squirrels.</title>
        <authorList>
            <person name="Thomas K."/>
            <person name="McInnes C.J."/>
        </authorList>
    </citation>
    <scope>NUCLEOTIDE SEQUENCE</scope>
    <source>
        <strain evidence="1">1796/99</strain>
    </source>
</reference>
<name>Q6VFS9_9POXV</name>
<sequence>GRAAPPGAARRDLTDEEIYAFCDAHPADPRCLCLHPDSSVVRIGRDTLLPYYCWYEPCKRADAMLPAALKKNISRCNVSDCTVSLGDVALVNGRLNVHNACGSLEARVARFQTSYLNQEIVLPLLRPAWLPVALAAVAGWSWSRAGDYSRTATTARSVTSIPVIMLRR</sequence>
<feature type="non-terminal residue" evidence="1">
    <location>
        <position position="1"/>
    </location>
</feature>
<dbReference type="EMBL" id="AY340979">
    <property type="protein sequence ID" value="AAQ24181.1"/>
    <property type="molecule type" value="Genomic_DNA"/>
</dbReference>
<protein>
    <submittedName>
        <fullName evidence="1">J5L essential protein</fullName>
    </submittedName>
</protein>
<dbReference type="InterPro" id="IPR004251">
    <property type="entry name" value="Pox_virus_G9/A16"/>
</dbReference>
<accession>Q6VFS9</accession>
<evidence type="ECO:0000313" key="1">
    <source>
        <dbReference type="EMBL" id="AAQ24181.1"/>
    </source>
</evidence>
<dbReference type="Pfam" id="PF03003">
    <property type="entry name" value="Pox_G9-A16"/>
    <property type="match status" value="1"/>
</dbReference>